<organism evidence="1">
    <name type="scientific">bioreactor metagenome</name>
    <dbReference type="NCBI Taxonomy" id="1076179"/>
    <lineage>
        <taxon>unclassified sequences</taxon>
        <taxon>metagenomes</taxon>
        <taxon>ecological metagenomes</taxon>
    </lineage>
</organism>
<accession>A0A645AP82</accession>
<dbReference type="EMBL" id="VSSQ01015055">
    <property type="protein sequence ID" value="MPM54979.1"/>
    <property type="molecule type" value="Genomic_DNA"/>
</dbReference>
<dbReference type="Gene3D" id="3.40.50.300">
    <property type="entry name" value="P-loop containing nucleotide triphosphate hydrolases"/>
    <property type="match status" value="1"/>
</dbReference>
<gene>
    <name evidence="1" type="ORF">SDC9_101762</name>
</gene>
<name>A0A645AP82_9ZZZZ</name>
<evidence type="ECO:0008006" key="2">
    <source>
        <dbReference type="Google" id="ProtNLM"/>
    </source>
</evidence>
<dbReference type="AlphaFoldDB" id="A0A645AP82"/>
<sequence length="264" mass="30596">MRLIFIEGVSGVGKSTTVSNLGKSLSDFGYSVKCHYEGDYDSALDLCWVSYITPYEYEKLLDSFPEEVDKIVKNTLHKGDYVLVRYQTGRTSLFCTQLHQLLHDKEFCYNPQNKLPILKFTEVYSMMWRCFGDSNSSYDYEIFDASLVSHMTNDLMRNNNASSCEIANHLNTLLAFVSDYSPIVFYLYSDNIRNRLINARICRKQPPLNEEKIVFWQKRNKVDSVVLPMLSAPVVMCDVSNNNWTNIENQIFRRLTNNITSTDK</sequence>
<evidence type="ECO:0000313" key="1">
    <source>
        <dbReference type="EMBL" id="MPM54979.1"/>
    </source>
</evidence>
<dbReference type="SUPFAM" id="SSF52540">
    <property type="entry name" value="P-loop containing nucleoside triphosphate hydrolases"/>
    <property type="match status" value="2"/>
</dbReference>
<dbReference type="CDD" id="cd01983">
    <property type="entry name" value="SIMIBI"/>
    <property type="match status" value="1"/>
</dbReference>
<protein>
    <recommendedName>
        <fullName evidence="2">Deoxynucleoside kinase domain-containing protein</fullName>
    </recommendedName>
</protein>
<proteinExistence type="predicted"/>
<comment type="caution">
    <text evidence="1">The sequence shown here is derived from an EMBL/GenBank/DDBJ whole genome shotgun (WGS) entry which is preliminary data.</text>
</comment>
<reference evidence="1" key="1">
    <citation type="submission" date="2019-08" db="EMBL/GenBank/DDBJ databases">
        <authorList>
            <person name="Kucharzyk K."/>
            <person name="Murdoch R.W."/>
            <person name="Higgins S."/>
            <person name="Loffler F."/>
        </authorList>
    </citation>
    <scope>NUCLEOTIDE SEQUENCE</scope>
</reference>
<dbReference type="InterPro" id="IPR027417">
    <property type="entry name" value="P-loop_NTPase"/>
</dbReference>